<feature type="non-terminal residue" evidence="1">
    <location>
        <position position="1"/>
    </location>
</feature>
<organism evidence="2">
    <name type="scientific">Serpula lacrymans var. lacrymans (strain S7.3)</name>
    <name type="common">Dry rot fungus</name>
    <dbReference type="NCBI Taxonomy" id="936435"/>
    <lineage>
        <taxon>Eukaryota</taxon>
        <taxon>Fungi</taxon>
        <taxon>Dikarya</taxon>
        <taxon>Basidiomycota</taxon>
        <taxon>Agaricomycotina</taxon>
        <taxon>Agaricomycetes</taxon>
        <taxon>Agaricomycetidae</taxon>
        <taxon>Boletales</taxon>
        <taxon>Coniophorineae</taxon>
        <taxon>Serpulaceae</taxon>
        <taxon>Serpula</taxon>
    </lineage>
</organism>
<protein>
    <submittedName>
        <fullName evidence="1">Uncharacterized protein</fullName>
    </submittedName>
</protein>
<dbReference type="OrthoDB" id="2688393at2759"/>
<proteinExistence type="predicted"/>
<dbReference type="Pfam" id="PF18759">
    <property type="entry name" value="Plavaka"/>
    <property type="match status" value="1"/>
</dbReference>
<evidence type="ECO:0000313" key="2">
    <source>
        <dbReference type="Proteomes" id="UP000008063"/>
    </source>
</evidence>
<dbReference type="AlphaFoldDB" id="F8PZ73"/>
<evidence type="ECO:0000313" key="1">
    <source>
        <dbReference type="EMBL" id="EGN99186.1"/>
    </source>
</evidence>
<keyword evidence="2" id="KW-1185">Reference proteome</keyword>
<accession>F8PZ73</accession>
<dbReference type="EMBL" id="GL945480">
    <property type="protein sequence ID" value="EGN99186.1"/>
    <property type="molecule type" value="Genomic_DNA"/>
</dbReference>
<reference evidence="2" key="1">
    <citation type="journal article" date="2011" name="Science">
        <title>The plant cell wall-decomposing machinery underlies the functional diversity of forest fungi.</title>
        <authorList>
            <person name="Eastwood D.C."/>
            <person name="Floudas D."/>
            <person name="Binder M."/>
            <person name="Majcherczyk A."/>
            <person name="Schneider P."/>
            <person name="Aerts A."/>
            <person name="Asiegbu F.O."/>
            <person name="Baker S.E."/>
            <person name="Barry K."/>
            <person name="Bendiksby M."/>
            <person name="Blumentritt M."/>
            <person name="Coutinho P.M."/>
            <person name="Cullen D."/>
            <person name="de Vries R.P."/>
            <person name="Gathman A."/>
            <person name="Goodell B."/>
            <person name="Henrissat B."/>
            <person name="Ihrmark K."/>
            <person name="Kauserud H."/>
            <person name="Kohler A."/>
            <person name="LaButti K."/>
            <person name="Lapidus A."/>
            <person name="Lavin J.L."/>
            <person name="Lee Y.-H."/>
            <person name="Lindquist E."/>
            <person name="Lilly W."/>
            <person name="Lucas S."/>
            <person name="Morin E."/>
            <person name="Murat C."/>
            <person name="Oguiza J.A."/>
            <person name="Park J."/>
            <person name="Pisabarro A.G."/>
            <person name="Riley R."/>
            <person name="Rosling A."/>
            <person name="Salamov A."/>
            <person name="Schmidt O."/>
            <person name="Schmutz J."/>
            <person name="Skrede I."/>
            <person name="Stenlid J."/>
            <person name="Wiebenga A."/>
            <person name="Xie X."/>
            <person name="Kuees U."/>
            <person name="Hibbett D.S."/>
            <person name="Hoffmeister D."/>
            <person name="Hoegberg N."/>
            <person name="Martin F."/>
            <person name="Grigoriev I.V."/>
            <person name="Watkinson S.C."/>
        </authorList>
    </citation>
    <scope>NUCLEOTIDE SEQUENCE [LARGE SCALE GENOMIC DNA]</scope>
    <source>
        <strain evidence="2">strain S7.3</strain>
    </source>
</reference>
<gene>
    <name evidence="1" type="ORF">SERLA73DRAFT_55114</name>
</gene>
<dbReference type="InterPro" id="IPR041078">
    <property type="entry name" value="Plavaka"/>
</dbReference>
<dbReference type="Proteomes" id="UP000008063">
    <property type="component" value="Unassembled WGS sequence"/>
</dbReference>
<name>F8PZ73_SERL3</name>
<dbReference type="InParanoid" id="F8PZ73"/>
<sequence length="156" mass="18329">GKEPWELLADQEEWELAEWLMKNLGQGHTNKFMNLLITKNRSHLLFHNTQSSLQQVDSLLSGPGWTCEKVSVMGNLQDDNDQIRSEEYKLWMRNLVEITKDLIGNPLFKDSTVYAPERAYADKSAQERIFDDMWTADWCWEKQVSCHMVQYLENNT</sequence>
<dbReference type="STRING" id="936435.F8PZ73"/>
<dbReference type="OMA" id="EWELARF"/>
<dbReference type="HOGENOM" id="CLU_006344_5_2_1"/>